<evidence type="ECO:0000259" key="4">
    <source>
        <dbReference type="PROSITE" id="PS50943"/>
    </source>
</evidence>
<accession>A0A5D4S8N6</accession>
<comment type="caution">
    <text evidence="6">The sequence shown here is derived from an EMBL/GenBank/DDBJ whole genome shotgun (WGS) entry which is preliminary data.</text>
</comment>
<evidence type="ECO:0000256" key="1">
    <source>
        <dbReference type="ARBA" id="ARBA00022737"/>
    </source>
</evidence>
<dbReference type="PROSITE" id="PS50005">
    <property type="entry name" value="TPR"/>
    <property type="match status" value="1"/>
</dbReference>
<evidence type="ECO:0000313" key="5">
    <source>
        <dbReference type="EMBL" id="TYS58608.1"/>
    </source>
</evidence>
<dbReference type="SMART" id="SM00530">
    <property type="entry name" value="HTH_XRE"/>
    <property type="match status" value="1"/>
</dbReference>
<dbReference type="Pfam" id="PF07719">
    <property type="entry name" value="TPR_2"/>
    <property type="match status" value="1"/>
</dbReference>
<dbReference type="OrthoDB" id="252257at2"/>
<feature type="repeat" description="TPR" evidence="3">
    <location>
        <begin position="264"/>
        <end position="297"/>
    </location>
</feature>
<feature type="domain" description="HTH cro/C1-type" evidence="4">
    <location>
        <begin position="7"/>
        <end position="61"/>
    </location>
</feature>
<name>A0A5D4S8N6_9BACI</name>
<dbReference type="Gene3D" id="1.25.40.10">
    <property type="entry name" value="Tetratricopeptide repeat domain"/>
    <property type="match status" value="1"/>
</dbReference>
<dbReference type="EMBL" id="VTET01000005">
    <property type="protein sequence ID" value="TYS71829.1"/>
    <property type="molecule type" value="Genomic_DNA"/>
</dbReference>
<evidence type="ECO:0000256" key="3">
    <source>
        <dbReference type="PROSITE-ProRule" id="PRU00339"/>
    </source>
</evidence>
<gene>
    <name evidence="5" type="ORF">FZC74_12445</name>
    <name evidence="6" type="ORF">FZC75_11755</name>
</gene>
<dbReference type="PROSITE" id="PS50943">
    <property type="entry name" value="HTH_CROC1"/>
    <property type="match status" value="1"/>
</dbReference>
<dbReference type="EMBL" id="VTEU01000004">
    <property type="protein sequence ID" value="TYS58608.1"/>
    <property type="molecule type" value="Genomic_DNA"/>
</dbReference>
<dbReference type="GO" id="GO:0003677">
    <property type="term" value="F:DNA binding"/>
    <property type="evidence" value="ECO:0007669"/>
    <property type="project" value="InterPro"/>
</dbReference>
<dbReference type="Gene3D" id="1.10.260.40">
    <property type="entry name" value="lambda repressor-like DNA-binding domains"/>
    <property type="match status" value="1"/>
</dbReference>
<dbReference type="SUPFAM" id="SSF47413">
    <property type="entry name" value="lambda repressor-like DNA-binding domains"/>
    <property type="match status" value="1"/>
</dbReference>
<reference evidence="7 8" key="1">
    <citation type="submission" date="2019-08" db="EMBL/GenBank/DDBJ databases">
        <title>Bacillus genomes from the desert of Cuatro Cienegas, Coahuila.</title>
        <authorList>
            <person name="Olmedo-Alvarez G."/>
        </authorList>
    </citation>
    <scope>NUCLEOTIDE SEQUENCE [LARGE SCALE GENOMIC DNA]</scope>
    <source>
        <strain evidence="5 7">CH88_3T</strain>
        <strain evidence="6 8">CH98b_3T</strain>
    </source>
</reference>
<protein>
    <submittedName>
        <fullName evidence="6">Helix-turn-helix transcriptional regulator</fullName>
    </submittedName>
</protein>
<dbReference type="InterPro" id="IPR019734">
    <property type="entry name" value="TPR_rpt"/>
</dbReference>
<dbReference type="InterPro" id="IPR011990">
    <property type="entry name" value="TPR-like_helical_dom_sf"/>
</dbReference>
<organism evidence="6 8">
    <name type="scientific">Sutcliffiella horikoshii</name>
    <dbReference type="NCBI Taxonomy" id="79883"/>
    <lineage>
        <taxon>Bacteria</taxon>
        <taxon>Bacillati</taxon>
        <taxon>Bacillota</taxon>
        <taxon>Bacilli</taxon>
        <taxon>Bacillales</taxon>
        <taxon>Bacillaceae</taxon>
        <taxon>Sutcliffiella</taxon>
    </lineage>
</organism>
<keyword evidence="2 3" id="KW-0802">TPR repeat</keyword>
<evidence type="ECO:0000313" key="7">
    <source>
        <dbReference type="Proteomes" id="UP000323393"/>
    </source>
</evidence>
<keyword evidence="1" id="KW-0677">Repeat</keyword>
<dbReference type="Pfam" id="PF01381">
    <property type="entry name" value="HTH_3"/>
    <property type="match status" value="1"/>
</dbReference>
<dbReference type="InterPro" id="IPR013105">
    <property type="entry name" value="TPR_2"/>
</dbReference>
<dbReference type="SMART" id="SM00028">
    <property type="entry name" value="TPR"/>
    <property type="match status" value="3"/>
</dbReference>
<evidence type="ECO:0000256" key="2">
    <source>
        <dbReference type="ARBA" id="ARBA00022803"/>
    </source>
</evidence>
<proteinExistence type="predicted"/>
<evidence type="ECO:0000313" key="8">
    <source>
        <dbReference type="Proteomes" id="UP000324517"/>
    </source>
</evidence>
<dbReference type="Proteomes" id="UP000324517">
    <property type="component" value="Unassembled WGS sequence"/>
</dbReference>
<dbReference type="InterPro" id="IPR010982">
    <property type="entry name" value="Lambda_DNA-bd_dom_sf"/>
</dbReference>
<dbReference type="AlphaFoldDB" id="A0A5D4S8N6"/>
<evidence type="ECO:0000313" key="6">
    <source>
        <dbReference type="EMBL" id="TYS71829.1"/>
    </source>
</evidence>
<sequence>MIVGEIIRFYRERAGLTQSQLGEGICTTTHVSKIERGKTAFSEEIIALFSERLNIDIQEELAYLHQVKKLLRDWHNAIILRREKEIEQLKERLEESTIVHASKYAARYQLLMARYHLFQNELESAYEIISKVEKEYPNMLAFDYNLYLHVKGIYYLASSNSEDHQKAISVLNQIDLKEYGNKEYYFHLGTAYYLIDSKVMSFFYVDKALRHFQETNNYMQANRAEALMLLQLSGDLYSDFHYIVGRYKDLISNCEQYGLEENKGLLLNNLGFEYYNRGFFEEAKTYFEEALSLVDEDSNSYLVRLYNFVDSCMEGKLAKKRVLQRLIKEGANKAKERGITLHITLFKLLKYRVEEDYETYYTFMEEVALPQFYSGKHVPLMKRYGKLLFLHYIGTNKHEKATEVSLYI</sequence>
<dbReference type="InterPro" id="IPR001387">
    <property type="entry name" value="Cro/C1-type_HTH"/>
</dbReference>
<dbReference type="CDD" id="cd00093">
    <property type="entry name" value="HTH_XRE"/>
    <property type="match status" value="1"/>
</dbReference>
<dbReference type="Gene3D" id="1.25.40.1000">
    <property type="match status" value="1"/>
</dbReference>
<dbReference type="SUPFAM" id="SSF48452">
    <property type="entry name" value="TPR-like"/>
    <property type="match status" value="2"/>
</dbReference>
<dbReference type="RefSeq" id="WP_148966112.1">
    <property type="nucleotide sequence ID" value="NZ_JBNILM010000007.1"/>
</dbReference>
<dbReference type="Proteomes" id="UP000323393">
    <property type="component" value="Unassembled WGS sequence"/>
</dbReference>